<evidence type="ECO:0000259" key="2">
    <source>
        <dbReference type="Pfam" id="PF22974"/>
    </source>
</evidence>
<dbReference type="AlphaFoldDB" id="A0A4Z1PW67"/>
<dbReference type="STRING" id="86259.A0A4Z1PW67"/>
<protein>
    <submittedName>
        <fullName evidence="3">Putative gpi anchored protein</fullName>
    </submittedName>
</protein>
<comment type="caution">
    <text evidence="3">The sequence shown here is derived from an EMBL/GenBank/DDBJ whole genome shotgun (WGS) entry which is preliminary data.</text>
</comment>
<evidence type="ECO:0000313" key="4">
    <source>
        <dbReference type="Proteomes" id="UP000298493"/>
    </source>
</evidence>
<gene>
    <name evidence="3" type="ORF">E6O75_ATG00209</name>
</gene>
<accession>A0A4Z1PW67</accession>
<feature type="domain" description="DUF7029" evidence="2">
    <location>
        <begin position="101"/>
        <end position="193"/>
    </location>
</feature>
<organism evidence="3 4">
    <name type="scientific">Venturia nashicola</name>
    <dbReference type="NCBI Taxonomy" id="86259"/>
    <lineage>
        <taxon>Eukaryota</taxon>
        <taxon>Fungi</taxon>
        <taxon>Dikarya</taxon>
        <taxon>Ascomycota</taxon>
        <taxon>Pezizomycotina</taxon>
        <taxon>Dothideomycetes</taxon>
        <taxon>Pleosporomycetidae</taxon>
        <taxon>Venturiales</taxon>
        <taxon>Venturiaceae</taxon>
        <taxon>Venturia</taxon>
    </lineage>
</organism>
<dbReference type="InterPro" id="IPR054293">
    <property type="entry name" value="DUF7029"/>
</dbReference>
<dbReference type="Proteomes" id="UP000298493">
    <property type="component" value="Unassembled WGS sequence"/>
</dbReference>
<feature type="region of interest" description="Disordered" evidence="1">
    <location>
        <begin position="1"/>
        <end position="30"/>
    </location>
</feature>
<proteinExistence type="predicted"/>
<evidence type="ECO:0000256" key="1">
    <source>
        <dbReference type="SAM" id="MobiDB-lite"/>
    </source>
</evidence>
<feature type="compositionally biased region" description="Low complexity" evidence="1">
    <location>
        <begin position="222"/>
        <end position="234"/>
    </location>
</feature>
<feature type="compositionally biased region" description="Basic and acidic residues" evidence="1">
    <location>
        <begin position="1"/>
        <end position="15"/>
    </location>
</feature>
<sequence>MPDSSKKDPADETCRVRAVRKPPPSRLQHGSQEPLCIEVSASGVSPFDEANPYAPLIYYLLERGNHFGPLRIFRPCYTHPVEVSYSPSGHGSVFFSEVSIHSSKPLVFLEDIEHFLDHVTCNSSTIKLAFNGDILFDRLSYVFNNLESSYIITSHAGCNDEGARVPFLITAVSFSKSDKIFWLEVEEKPWNVVPGKITIEYGHTAEHHELRRHAVLGKRQQASSTSSVPSIATSLIPSGTPTETSSSKVLNLAYESKPDTKFSFPPGLGPSAPLEIGCKLCKTTGNLKVTRGEFSLISMDDIDFIGDNITSPLDYITSGSMDLELNDFTALVNLQITPSLSGDLNYTLYPVPIFGFSIPNIGKAGLLYDPQIKLSWELKNALSLSYGFDLSIPGCSRISIDLVNANESSVAGFSKASIKPIPLQANVSDIELSMSLGLQSAITVGFSFFADAILAEASAYVDHPSEKITITQLSTANTDANCESADGAPLSEANFNQVYSNLTYISTEASLSAGLDVTIGAMLPPLSDKAFVWDTVLTEISLPQHTACLVYQESKGSTTGGSFATASSVFAEMKALASSSSPAVAASSASASALRDNLSAIVKRSRATRLPGRRSA</sequence>
<evidence type="ECO:0000313" key="3">
    <source>
        <dbReference type="EMBL" id="TID27442.1"/>
    </source>
</evidence>
<keyword evidence="4" id="KW-1185">Reference proteome</keyword>
<reference evidence="3 4" key="1">
    <citation type="submission" date="2019-04" db="EMBL/GenBank/DDBJ databases">
        <title>High contiguity whole genome sequence and gene annotation resource for two Venturia nashicola isolates.</title>
        <authorList>
            <person name="Prokchorchik M."/>
            <person name="Won K."/>
            <person name="Lee Y."/>
            <person name="Choi E.D."/>
            <person name="Segonzac C."/>
            <person name="Sohn K.H."/>
        </authorList>
    </citation>
    <scope>NUCLEOTIDE SEQUENCE [LARGE SCALE GENOMIC DNA]</scope>
    <source>
        <strain evidence="3 4">PRI2</strain>
    </source>
</reference>
<name>A0A4Z1PW67_9PEZI</name>
<feature type="region of interest" description="Disordered" evidence="1">
    <location>
        <begin position="219"/>
        <end position="243"/>
    </location>
</feature>
<dbReference type="Pfam" id="PF22974">
    <property type="entry name" value="DUF7029"/>
    <property type="match status" value="1"/>
</dbReference>
<dbReference type="EMBL" id="SNSC02000001">
    <property type="protein sequence ID" value="TID27442.1"/>
    <property type="molecule type" value="Genomic_DNA"/>
</dbReference>